<dbReference type="VEuPathDB" id="FungiDB:RhiirFUN_013199"/>
<dbReference type="Proteomes" id="UP000684084">
    <property type="component" value="Unassembled WGS sequence"/>
</dbReference>
<keyword evidence="1" id="KW-0175">Coiled coil</keyword>
<evidence type="ECO:0000256" key="1">
    <source>
        <dbReference type="SAM" id="Coils"/>
    </source>
</evidence>
<dbReference type="OrthoDB" id="10278732at2759"/>
<proteinExistence type="predicted"/>
<accession>A0A915ZVX4</accession>
<protein>
    <submittedName>
        <fullName evidence="2">Uncharacterized protein</fullName>
    </submittedName>
</protein>
<evidence type="ECO:0000313" key="2">
    <source>
        <dbReference type="EMBL" id="CAB5389457.1"/>
    </source>
</evidence>
<sequence length="87" mass="9869">MKKTSFEVKLLKLTDQRVQLQGTCNVNTPAPHLGACQKLRDLVVLELSSNVERVEVEIKNVEAKLEGVEESRKKRQIELLDSKIIVL</sequence>
<feature type="coiled-coil region" evidence="1">
    <location>
        <begin position="44"/>
        <end position="78"/>
    </location>
</feature>
<dbReference type="EMBL" id="CAGKOT010000065">
    <property type="protein sequence ID" value="CAB5389457.1"/>
    <property type="molecule type" value="Genomic_DNA"/>
</dbReference>
<name>A0A915ZVX4_9GLOM</name>
<reference evidence="2" key="1">
    <citation type="submission" date="2020-05" db="EMBL/GenBank/DDBJ databases">
        <authorList>
            <person name="Rincon C."/>
            <person name="Sanders R I."/>
            <person name="Robbins C."/>
            <person name="Chaturvedi A."/>
        </authorList>
    </citation>
    <scope>NUCLEOTIDE SEQUENCE</scope>
    <source>
        <strain evidence="2">CHB12</strain>
    </source>
</reference>
<dbReference type="AlphaFoldDB" id="A0A915ZVX4"/>
<organism evidence="2 3">
    <name type="scientific">Rhizophagus irregularis</name>
    <dbReference type="NCBI Taxonomy" id="588596"/>
    <lineage>
        <taxon>Eukaryota</taxon>
        <taxon>Fungi</taxon>
        <taxon>Fungi incertae sedis</taxon>
        <taxon>Mucoromycota</taxon>
        <taxon>Glomeromycotina</taxon>
        <taxon>Glomeromycetes</taxon>
        <taxon>Glomerales</taxon>
        <taxon>Glomeraceae</taxon>
        <taxon>Rhizophagus</taxon>
    </lineage>
</organism>
<evidence type="ECO:0000313" key="3">
    <source>
        <dbReference type="Proteomes" id="UP000684084"/>
    </source>
</evidence>
<comment type="caution">
    <text evidence="2">The sequence shown here is derived from an EMBL/GenBank/DDBJ whole genome shotgun (WGS) entry which is preliminary data.</text>
</comment>
<gene>
    <name evidence="2" type="ORF">CHRIB12_LOCUS21065</name>
</gene>